<dbReference type="InterPro" id="IPR013762">
    <property type="entry name" value="Integrase-like_cat_sf"/>
</dbReference>
<dbReference type="Gene3D" id="1.10.443.10">
    <property type="entry name" value="Intergrase catalytic core"/>
    <property type="match status" value="1"/>
</dbReference>
<dbReference type="PATRIC" id="fig|1396.535.peg.4845"/>
<evidence type="ECO:0000313" key="3">
    <source>
        <dbReference type="EMBL" id="KZD70948.1"/>
    </source>
</evidence>
<dbReference type="GO" id="GO:0003677">
    <property type="term" value="F:DNA binding"/>
    <property type="evidence" value="ECO:0007669"/>
    <property type="project" value="InterPro"/>
</dbReference>
<dbReference type="InterPro" id="IPR011010">
    <property type="entry name" value="DNA_brk_join_enz"/>
</dbReference>
<dbReference type="AlphaFoldDB" id="A0A161R5T8"/>
<protein>
    <recommendedName>
        <fullName evidence="2">Tyr recombinase domain-containing protein</fullName>
    </recommendedName>
</protein>
<evidence type="ECO:0000313" key="4">
    <source>
        <dbReference type="Proteomes" id="UP000076482"/>
    </source>
</evidence>
<dbReference type="RefSeq" id="WP_063260166.1">
    <property type="nucleotide sequence ID" value="NZ_LJKE01000022.1"/>
</dbReference>
<keyword evidence="1" id="KW-0233">DNA recombination</keyword>
<dbReference type="SUPFAM" id="SSF56349">
    <property type="entry name" value="DNA breaking-rejoining enzymes"/>
    <property type="match status" value="1"/>
</dbReference>
<dbReference type="GO" id="GO:0015074">
    <property type="term" value="P:DNA integration"/>
    <property type="evidence" value="ECO:0007669"/>
    <property type="project" value="InterPro"/>
</dbReference>
<dbReference type="InterPro" id="IPR002104">
    <property type="entry name" value="Integrase_catalytic"/>
</dbReference>
<dbReference type="Proteomes" id="UP000076482">
    <property type="component" value="Unassembled WGS sequence"/>
</dbReference>
<name>A0A161R5T8_BACCE</name>
<sequence>MKNYEKKIVKVFEVGRKKRLVNDKNTTYQEAVLRMARWIEKKHGSKMANPNFWKAKIIDEYFDHLINRYEQDDLSGAELHKMVHAVEKAREIVKDTGCLGKDKGKNIVIRTGLKTERLDSLKERGVVRSKKDITAKKATWGEANSVRASLKDSLEDAKHKGDKSLGVINESVVQAAAELQQLTGSRVSALFRLKAEDVDLEKGIITFNKDKNAFTRRIRLSNTAVEFLRPLVENKKGGAPIFEMKDSKGKSLSVAQSDKVMQKEVKLAAERAELYEKKSRFNTHSFRKAYAQNVYDQLKGKSKSELKRYIADHLRIQGSNKEKIIQRLRNEAKRINKNNKYKNSFSQEQLRRMVVSLALGHSRVDVVSRNYIVTDKEREKIKKEPAE</sequence>
<feature type="domain" description="Tyr recombinase" evidence="2">
    <location>
        <begin position="174"/>
        <end position="295"/>
    </location>
</feature>
<dbReference type="EMBL" id="LJKE01000022">
    <property type="protein sequence ID" value="KZD70948.1"/>
    <property type="molecule type" value="Genomic_DNA"/>
</dbReference>
<gene>
    <name evidence="3" type="ORF">B4088_1004</name>
</gene>
<dbReference type="GO" id="GO:0006310">
    <property type="term" value="P:DNA recombination"/>
    <property type="evidence" value="ECO:0007669"/>
    <property type="project" value="UniProtKB-KW"/>
</dbReference>
<dbReference type="Pfam" id="PF00589">
    <property type="entry name" value="Phage_integrase"/>
    <property type="match status" value="1"/>
</dbReference>
<comment type="caution">
    <text evidence="3">The sequence shown here is derived from an EMBL/GenBank/DDBJ whole genome shotgun (WGS) entry which is preliminary data.</text>
</comment>
<evidence type="ECO:0000259" key="2">
    <source>
        <dbReference type="Pfam" id="PF00589"/>
    </source>
</evidence>
<reference evidence="3 4" key="1">
    <citation type="submission" date="2015-09" db="EMBL/GenBank/DDBJ databases">
        <title>Bacillus cereus food isolates.</title>
        <authorList>
            <person name="Boekhorst J."/>
        </authorList>
    </citation>
    <scope>NUCLEOTIDE SEQUENCE [LARGE SCALE GENOMIC DNA]</scope>
    <source>
        <strain evidence="3 4">B4088</strain>
    </source>
</reference>
<organism evidence="3 4">
    <name type="scientific">Bacillus cereus</name>
    <dbReference type="NCBI Taxonomy" id="1396"/>
    <lineage>
        <taxon>Bacteria</taxon>
        <taxon>Bacillati</taxon>
        <taxon>Bacillota</taxon>
        <taxon>Bacilli</taxon>
        <taxon>Bacillales</taxon>
        <taxon>Bacillaceae</taxon>
        <taxon>Bacillus</taxon>
        <taxon>Bacillus cereus group</taxon>
    </lineage>
</organism>
<proteinExistence type="predicted"/>
<accession>A0A161R5T8</accession>
<dbReference type="CDD" id="cd00397">
    <property type="entry name" value="DNA_BRE_C"/>
    <property type="match status" value="1"/>
</dbReference>
<evidence type="ECO:0000256" key="1">
    <source>
        <dbReference type="ARBA" id="ARBA00023172"/>
    </source>
</evidence>